<comment type="subcellular location">
    <subcellularLocation>
        <location evidence="1">Cytoplasm</location>
    </subcellularLocation>
</comment>
<dbReference type="EMBL" id="AOSV01000029">
    <property type="protein sequence ID" value="EMG36558.1"/>
    <property type="molecule type" value="Genomic_DNA"/>
</dbReference>
<comment type="caution">
    <text evidence="6">The sequence shown here is derived from an EMBL/GenBank/DDBJ whole genome shotgun (WGS) entry which is preliminary data.</text>
</comment>
<dbReference type="SMART" id="SM00260">
    <property type="entry name" value="CheW"/>
    <property type="match status" value="1"/>
</dbReference>
<keyword evidence="3" id="KW-0963">Cytoplasm</keyword>
<evidence type="ECO:0000313" key="6">
    <source>
        <dbReference type="EMBL" id="EMG36558.1"/>
    </source>
</evidence>
<evidence type="ECO:0000256" key="4">
    <source>
        <dbReference type="ARBA" id="ARBA00022500"/>
    </source>
</evidence>
<name>M5Q1H6_DESAF</name>
<protein>
    <recommendedName>
        <fullName evidence="2">Chemotaxis protein CheW</fullName>
    </recommendedName>
</protein>
<dbReference type="GO" id="GO:0005829">
    <property type="term" value="C:cytosol"/>
    <property type="evidence" value="ECO:0007669"/>
    <property type="project" value="TreeGrafter"/>
</dbReference>
<accession>M5Q1H6</accession>
<reference evidence="6 7" key="1">
    <citation type="journal article" date="2013" name="Genome Announc.">
        <title>Draft Genome Sequence for Desulfovibrio africanus Strain PCS.</title>
        <authorList>
            <person name="Brown S.D."/>
            <person name="Utturkar S.M."/>
            <person name="Arkin A.P."/>
            <person name="Deutschbauer A.M."/>
            <person name="Elias D.A."/>
            <person name="Hazen T.C."/>
            <person name="Chakraborty R."/>
        </authorList>
    </citation>
    <scope>NUCLEOTIDE SEQUENCE [LARGE SCALE GENOMIC DNA]</scope>
    <source>
        <strain evidence="6 7">PCS</strain>
    </source>
</reference>
<keyword evidence="4" id="KW-0145">Chemotaxis</keyword>
<dbReference type="InterPro" id="IPR036061">
    <property type="entry name" value="CheW-like_dom_sf"/>
</dbReference>
<evidence type="ECO:0000256" key="3">
    <source>
        <dbReference type="ARBA" id="ARBA00022490"/>
    </source>
</evidence>
<dbReference type="Gene3D" id="2.30.30.40">
    <property type="entry name" value="SH3 Domains"/>
    <property type="match status" value="1"/>
</dbReference>
<organism evidence="6 7">
    <name type="scientific">Desulfocurvibacter africanus PCS</name>
    <dbReference type="NCBI Taxonomy" id="1262666"/>
    <lineage>
        <taxon>Bacteria</taxon>
        <taxon>Pseudomonadati</taxon>
        <taxon>Thermodesulfobacteriota</taxon>
        <taxon>Desulfovibrionia</taxon>
        <taxon>Desulfovibrionales</taxon>
        <taxon>Desulfovibrionaceae</taxon>
        <taxon>Desulfocurvibacter</taxon>
    </lineage>
</organism>
<dbReference type="SUPFAM" id="SSF50341">
    <property type="entry name" value="CheW-like"/>
    <property type="match status" value="1"/>
</dbReference>
<evidence type="ECO:0000259" key="5">
    <source>
        <dbReference type="PROSITE" id="PS50851"/>
    </source>
</evidence>
<dbReference type="PATRIC" id="fig|1262666.3.peg.2609"/>
<dbReference type="Pfam" id="PF01584">
    <property type="entry name" value="CheW"/>
    <property type="match status" value="1"/>
</dbReference>
<feature type="domain" description="CheW-like" evidence="5">
    <location>
        <begin position="15"/>
        <end position="155"/>
    </location>
</feature>
<dbReference type="AlphaFoldDB" id="M5Q1H6"/>
<dbReference type="CDD" id="cd00732">
    <property type="entry name" value="CheW"/>
    <property type="match status" value="1"/>
</dbReference>
<sequence length="161" mass="17740">MTTLGTRTAEHRDELLQLVTFSIAEEEFGVEILLVKEIIRPMSVTKVPNAPAFVEGVINLRGQVIPIIDLRKRFGLAASKLGKDTRIIVVEMSRMRVGFVVDAVSEVLRISAGTVEPPPAMIAGVESEFIKGVGKLDSRLLILLDLEKLFTSMERRQLAGL</sequence>
<evidence type="ECO:0000256" key="2">
    <source>
        <dbReference type="ARBA" id="ARBA00021483"/>
    </source>
</evidence>
<dbReference type="GO" id="GO:0007165">
    <property type="term" value="P:signal transduction"/>
    <property type="evidence" value="ECO:0007669"/>
    <property type="project" value="InterPro"/>
</dbReference>
<dbReference type="PANTHER" id="PTHR22617">
    <property type="entry name" value="CHEMOTAXIS SENSOR HISTIDINE KINASE-RELATED"/>
    <property type="match status" value="1"/>
</dbReference>
<dbReference type="InterPro" id="IPR039315">
    <property type="entry name" value="CheW"/>
</dbReference>
<dbReference type="InterPro" id="IPR002545">
    <property type="entry name" value="CheW-lke_dom"/>
</dbReference>
<evidence type="ECO:0000313" key="7">
    <source>
        <dbReference type="Proteomes" id="UP000011922"/>
    </source>
</evidence>
<proteinExistence type="predicted"/>
<dbReference type="Proteomes" id="UP000011922">
    <property type="component" value="Unassembled WGS sequence"/>
</dbReference>
<gene>
    <name evidence="6" type="ORF">PCS_02570</name>
</gene>
<dbReference type="Gene3D" id="2.40.50.180">
    <property type="entry name" value="CheA-289, Domain 4"/>
    <property type="match status" value="1"/>
</dbReference>
<dbReference type="FunFam" id="2.40.50.180:FF:000002">
    <property type="entry name" value="Chemotaxis protein CheW"/>
    <property type="match status" value="1"/>
</dbReference>
<dbReference type="GO" id="GO:0006935">
    <property type="term" value="P:chemotaxis"/>
    <property type="evidence" value="ECO:0007669"/>
    <property type="project" value="UniProtKB-KW"/>
</dbReference>
<dbReference type="OrthoDB" id="9790406at2"/>
<dbReference type="PROSITE" id="PS50851">
    <property type="entry name" value="CHEW"/>
    <property type="match status" value="1"/>
</dbReference>
<evidence type="ECO:0000256" key="1">
    <source>
        <dbReference type="ARBA" id="ARBA00004496"/>
    </source>
</evidence>
<dbReference type="PANTHER" id="PTHR22617:SF23">
    <property type="entry name" value="CHEMOTAXIS PROTEIN CHEW"/>
    <property type="match status" value="1"/>
</dbReference>
<dbReference type="RefSeq" id="WP_005987820.1">
    <property type="nucleotide sequence ID" value="NZ_AOSV01000029.1"/>
</dbReference>